<comment type="caution">
    <text evidence="12">The sequence shown here is derived from an EMBL/GenBank/DDBJ whole genome shotgun (WGS) entry which is preliminary data.</text>
</comment>
<dbReference type="GO" id="GO:0032259">
    <property type="term" value="P:methylation"/>
    <property type="evidence" value="ECO:0007669"/>
    <property type="project" value="UniProtKB-KW"/>
</dbReference>
<evidence type="ECO:0000259" key="9">
    <source>
        <dbReference type="PROSITE" id="PS50011"/>
    </source>
</evidence>
<feature type="compositionally biased region" description="Basic residues" evidence="8">
    <location>
        <begin position="75"/>
        <end position="87"/>
    </location>
</feature>
<dbReference type="PROSITE" id="PS50868">
    <property type="entry name" value="POST_SET"/>
    <property type="match status" value="1"/>
</dbReference>
<feature type="domain" description="SET" evidence="10">
    <location>
        <begin position="309"/>
        <end position="424"/>
    </location>
</feature>
<keyword evidence="5" id="KW-0808">Transferase</keyword>
<dbReference type="GO" id="GO:0005694">
    <property type="term" value="C:chromosome"/>
    <property type="evidence" value="ECO:0007669"/>
    <property type="project" value="UniProtKB-SubCell"/>
</dbReference>
<feature type="compositionally biased region" description="Acidic residues" evidence="8">
    <location>
        <begin position="119"/>
        <end position="146"/>
    </location>
</feature>
<dbReference type="SUPFAM" id="SSF47954">
    <property type="entry name" value="Cyclin-like"/>
    <property type="match status" value="1"/>
</dbReference>
<dbReference type="Gene3D" id="1.10.472.10">
    <property type="entry name" value="Cyclin-like"/>
    <property type="match status" value="1"/>
</dbReference>
<feature type="region of interest" description="Disordered" evidence="8">
    <location>
        <begin position="1"/>
        <end position="174"/>
    </location>
</feature>
<name>A0A9N8DFJ6_9STRA</name>
<dbReference type="SUPFAM" id="SSF56112">
    <property type="entry name" value="Protein kinase-like (PK-like)"/>
    <property type="match status" value="1"/>
</dbReference>
<dbReference type="Proteomes" id="UP001153069">
    <property type="component" value="Unassembled WGS sequence"/>
</dbReference>
<evidence type="ECO:0000259" key="11">
    <source>
        <dbReference type="PROSITE" id="PS50868"/>
    </source>
</evidence>
<dbReference type="EMBL" id="CAICTM010000116">
    <property type="protein sequence ID" value="CAB9501744.1"/>
    <property type="molecule type" value="Genomic_DNA"/>
</dbReference>
<feature type="compositionally biased region" description="Basic and acidic residues" evidence="8">
    <location>
        <begin position="148"/>
        <end position="158"/>
    </location>
</feature>
<feature type="region of interest" description="Disordered" evidence="8">
    <location>
        <begin position="1659"/>
        <end position="1678"/>
    </location>
</feature>
<evidence type="ECO:0000256" key="4">
    <source>
        <dbReference type="ARBA" id="ARBA00022603"/>
    </source>
</evidence>
<evidence type="ECO:0000256" key="1">
    <source>
        <dbReference type="ARBA" id="ARBA00004123"/>
    </source>
</evidence>
<dbReference type="InterPro" id="IPR050777">
    <property type="entry name" value="SET2_Histone-Lys_MeTrsfase"/>
</dbReference>
<evidence type="ECO:0000256" key="8">
    <source>
        <dbReference type="SAM" id="MobiDB-lite"/>
    </source>
</evidence>
<evidence type="ECO:0000256" key="7">
    <source>
        <dbReference type="ARBA" id="ARBA00023242"/>
    </source>
</evidence>
<reference evidence="12" key="1">
    <citation type="submission" date="2020-06" db="EMBL/GenBank/DDBJ databases">
        <authorList>
            <consortium name="Plant Systems Biology data submission"/>
        </authorList>
    </citation>
    <scope>NUCLEOTIDE SEQUENCE</scope>
    <source>
        <strain evidence="12">D6</strain>
    </source>
</reference>
<comment type="subcellular location">
    <subcellularLocation>
        <location evidence="2">Chromosome</location>
    </subcellularLocation>
    <subcellularLocation>
        <location evidence="1">Nucleus</location>
    </subcellularLocation>
</comment>
<dbReference type="Gene3D" id="2.170.270.10">
    <property type="entry name" value="SET domain"/>
    <property type="match status" value="1"/>
</dbReference>
<dbReference type="OrthoDB" id="422362at2759"/>
<feature type="compositionally biased region" description="Acidic residues" evidence="8">
    <location>
        <begin position="1659"/>
        <end position="1669"/>
    </location>
</feature>
<sequence length="2047" mass="228088">MFASGDPRRVSGTVDGSATTSPSLRQPPQQESSVKASVSSKRRHATMTDSSSSSSANSSTSSSSEEEEEGPVKAVARKPAKPNGKRRLTLEDDEEDSLVDTDDDDDDDDEPRRVKDSTAEDDFLVDTDDDDDDDDENDEEDTEPSDDNNMKHIHDLPKLTRKPKPSPTTNSLQNVHHHADDDMQDVQDKKEGDPVAVHDDVEFIDEVEWASPDDDNYNNNSNKKNAELAMKPKLESGDPCGCTVSSFDEDEFCRAATYNANDTETNTKPKYRYCIDPSCILFACQEECRSNCEAGQYCGNKRIQRKEWKQIEVFHAGPKGRGLRTLEHIQKGEFILEYIGRAVRASFLSKLFHRYKQERRLYIMALDTNVYLDARKKGSVARYINHSCEPNCVVERWKVRGIIRAGIFATRDIPKGQELSFDYQWERKKGRAPTKCYCGANTCRGTLEVPKSLEEVEFEKISEGHWKTGSRTAGREIINRSIRILSKEHEQYFYADVCKYDEQSKKHLVIYRPDWEEVWEELAKEDWQVLLDESDVGDDGSASAGVGFGSMFAGARDFVIAKKVLHNRTAASPSSSWQRSFLQTLVASPNAKNRPGGASLLDKVGAGDRDAIEELKAIKPYLYVQTPIKEAFWAKHLIQRCERNCRVSIVPKQFARPPLGPDANDPDDVEKHKALDESLDGTVWKLSISGYNVAKACTILEKNVIYLTKQQQQQQQAASLGDPKLLPGSASKPAGKLNVVMAANRGGTGLGIAGLTGLATGASTKSNDNLQEVVIPRCAVDNFKRRLPFVREKCRSVNISFAHSESKSKQFAKLVMEATLQSDMHAARENVWLHLNDACAEVKAPKTPNEIFYRDLGFLGGELTREQFQLLRQDEPDRMSQDCREDLRKSPFFVSFESTQRCTVWVQSEEDKGRIDGSNNIVGEATPYAPRKIFFGCDPKDVTKLWALMQTRASEVARGVKYLYLGADRVYLPFMIQNGAKFFDYVKRVTGAAVMVDHMTGDHLRIDGRSYLAIHTADVIDVDKSSADTENERVRRAEEMIRLQIEIYRDHCIRRQNWIFGRDWTLSKIVTAEYVASDSSGGTSSTPVKSAAVPSRQQFDEKTVCNSCQEIADITMALGTTAGCGVSAALIFYRFVTIVCQQDDFDTQLKVREIVLACIFLANKAQKVSKWKRLEEVLKAAYQVFYPGASFDGSKEEVLILADKVQTAESEILTLLDYDVFNRGTDWIVAAAVEAAGFKGEVAQDALNVACCGPVLAAGSSLWLKYGVEYVFAAAAGFLHCDIDKLFPALALIPLKVSQAAEIIVESIKVIPTSKRSSSHPLFEEGKENLKMHLPRIKEICVKCMASSFGQQTTPTTSEAGQRFRLIGSRDCRRHAIQGVPRLLVKDVILPVVDGASAESKCNIYIGDSAVQDADDIVLEGSWRAVAIAEHLLRASVANVQGNPLPPSVDISVEIDVLNKNKLQAKVKPGLLSMSSILSGDGWSGTIQSEVSGGSSWGRKTGGKICVPGKLAASSLREVGLRWWVPPQHGPSPTGSICDMFLIRSDPHDLHGGLQRLTQSFSGESGSFPLLCGSKDGKNAMNERYVAVSLQRWPSEKVETRELEKTKKSKKSKRSSGLGMGFSAAALQEMQLLNELHSVIPSPQGHPNFILPVAVALPPDEEEEEEEQPEKDSSDPAAASSLADDIFSLFRTSEENEKVARREKKRKEHLTGPHLVFQPSPFVLQRFMSRKKRKGTNDDNDSSSPGIGPAIFSSWFHDLLSALVHCHTNHVVVRSFQADQIVIDHSGVAKLGGLYRATVISPEDRNVTFDPLKFARANKKDKKDRKSRGDDDDDVSDPYIAPENLFGCSKRTKETDVWSLGCLLAHVLLNKALFSGRDRQALLNSMYKVVGTPARDNYEICVKYPHYSRPPKKYKRGVEKAIQHVLKEDSEKHAGAVDLLAKMLHLDPSRRITAVEALRHYYMLDYIENSNSGSFRRRFVEDWMSLKGKLMKSSQSQEDKALERERNLKRKAEFSALGKAAGAEQDDDLYNLDELFRSAEASKKQKT</sequence>
<evidence type="ECO:0000256" key="2">
    <source>
        <dbReference type="ARBA" id="ARBA00004286"/>
    </source>
</evidence>
<dbReference type="InterPro" id="IPR011009">
    <property type="entry name" value="Kinase-like_dom_sf"/>
</dbReference>
<dbReference type="PROSITE" id="PS50011">
    <property type="entry name" value="PROTEIN_KINASE_DOM"/>
    <property type="match status" value="1"/>
</dbReference>
<evidence type="ECO:0000256" key="6">
    <source>
        <dbReference type="ARBA" id="ARBA00022691"/>
    </source>
</evidence>
<protein>
    <submittedName>
        <fullName evidence="12">36 and H4 lysine-20 specific</fullName>
    </submittedName>
</protein>
<dbReference type="Pfam" id="PF00069">
    <property type="entry name" value="Pkinase"/>
    <property type="match status" value="1"/>
</dbReference>
<keyword evidence="3" id="KW-0158">Chromosome</keyword>
<dbReference type="GO" id="GO:0005634">
    <property type="term" value="C:nucleus"/>
    <property type="evidence" value="ECO:0007669"/>
    <property type="project" value="UniProtKB-SubCell"/>
</dbReference>
<accession>A0A9N8DFJ6</accession>
<evidence type="ECO:0000256" key="3">
    <source>
        <dbReference type="ARBA" id="ARBA00022454"/>
    </source>
</evidence>
<dbReference type="PROSITE" id="PS50280">
    <property type="entry name" value="SET"/>
    <property type="match status" value="1"/>
</dbReference>
<feature type="region of interest" description="Disordered" evidence="8">
    <location>
        <begin position="1597"/>
        <end position="1618"/>
    </location>
</feature>
<feature type="compositionally biased region" description="Acidic residues" evidence="8">
    <location>
        <begin position="91"/>
        <end position="109"/>
    </location>
</feature>
<dbReference type="GO" id="GO:0005524">
    <property type="term" value="F:ATP binding"/>
    <property type="evidence" value="ECO:0007669"/>
    <property type="project" value="InterPro"/>
</dbReference>
<organism evidence="12 13">
    <name type="scientific">Seminavis robusta</name>
    <dbReference type="NCBI Taxonomy" id="568900"/>
    <lineage>
        <taxon>Eukaryota</taxon>
        <taxon>Sar</taxon>
        <taxon>Stramenopiles</taxon>
        <taxon>Ochrophyta</taxon>
        <taxon>Bacillariophyta</taxon>
        <taxon>Bacillariophyceae</taxon>
        <taxon>Bacillariophycidae</taxon>
        <taxon>Naviculales</taxon>
        <taxon>Naviculaceae</taxon>
        <taxon>Seminavis</taxon>
    </lineage>
</organism>
<feature type="domain" description="Post-SET" evidence="11">
    <location>
        <begin position="432"/>
        <end position="448"/>
    </location>
</feature>
<dbReference type="Gene3D" id="1.10.510.10">
    <property type="entry name" value="Transferase(Phosphotransferase) domain 1"/>
    <property type="match status" value="1"/>
</dbReference>
<evidence type="ECO:0000256" key="5">
    <source>
        <dbReference type="ARBA" id="ARBA00022679"/>
    </source>
</evidence>
<feature type="compositionally biased region" description="Low complexity" evidence="8">
    <location>
        <begin position="50"/>
        <end position="63"/>
    </location>
</feature>
<dbReference type="InterPro" id="IPR036915">
    <property type="entry name" value="Cyclin-like_sf"/>
</dbReference>
<keyword evidence="13" id="KW-1185">Reference proteome</keyword>
<keyword evidence="4" id="KW-0489">Methyltransferase</keyword>
<evidence type="ECO:0000313" key="13">
    <source>
        <dbReference type="Proteomes" id="UP001153069"/>
    </source>
</evidence>
<dbReference type="InterPro" id="IPR003616">
    <property type="entry name" value="Post-SET_dom"/>
</dbReference>
<dbReference type="InterPro" id="IPR001214">
    <property type="entry name" value="SET_dom"/>
</dbReference>
<evidence type="ECO:0000313" key="12">
    <source>
        <dbReference type="EMBL" id="CAB9501744.1"/>
    </source>
</evidence>
<dbReference type="SMART" id="SM00220">
    <property type="entry name" value="S_TKc"/>
    <property type="match status" value="1"/>
</dbReference>
<dbReference type="PANTHER" id="PTHR22884">
    <property type="entry name" value="SET DOMAIN PROTEINS"/>
    <property type="match status" value="1"/>
</dbReference>
<keyword evidence="6" id="KW-0949">S-adenosyl-L-methionine</keyword>
<dbReference type="GO" id="GO:0004672">
    <property type="term" value="F:protein kinase activity"/>
    <property type="evidence" value="ECO:0007669"/>
    <property type="project" value="InterPro"/>
</dbReference>
<dbReference type="SMART" id="SM00317">
    <property type="entry name" value="SET"/>
    <property type="match status" value="1"/>
</dbReference>
<keyword evidence="7" id="KW-0539">Nucleus</keyword>
<dbReference type="InterPro" id="IPR000719">
    <property type="entry name" value="Prot_kinase_dom"/>
</dbReference>
<dbReference type="InterPro" id="IPR046341">
    <property type="entry name" value="SET_dom_sf"/>
</dbReference>
<feature type="compositionally biased region" description="Basic and acidic residues" evidence="8">
    <location>
        <begin position="1597"/>
        <end position="1606"/>
    </location>
</feature>
<feature type="compositionally biased region" description="Polar residues" evidence="8">
    <location>
        <begin position="14"/>
        <end position="31"/>
    </location>
</feature>
<proteinExistence type="predicted"/>
<evidence type="ECO:0000259" key="10">
    <source>
        <dbReference type="PROSITE" id="PS50280"/>
    </source>
</evidence>
<feature type="domain" description="Protein kinase" evidence="9">
    <location>
        <begin position="1570"/>
        <end position="1963"/>
    </location>
</feature>
<gene>
    <name evidence="12" type="ORF">SEMRO_117_G057370.1</name>
</gene>
<dbReference type="GO" id="GO:0008168">
    <property type="term" value="F:methyltransferase activity"/>
    <property type="evidence" value="ECO:0007669"/>
    <property type="project" value="UniProtKB-KW"/>
</dbReference>
<dbReference type="SUPFAM" id="SSF82199">
    <property type="entry name" value="SET domain"/>
    <property type="match status" value="1"/>
</dbReference>
<dbReference type="Pfam" id="PF00856">
    <property type="entry name" value="SET"/>
    <property type="match status" value="1"/>
</dbReference>